<feature type="region of interest" description="Disordered" evidence="1">
    <location>
        <begin position="54"/>
        <end position="81"/>
    </location>
</feature>
<evidence type="ECO:0000313" key="3">
    <source>
        <dbReference type="Proteomes" id="UP000179636"/>
    </source>
</evidence>
<comment type="caution">
    <text evidence="2">The sequence shown here is derived from an EMBL/GenBank/DDBJ whole genome shotgun (WGS) entry which is preliminary data.</text>
</comment>
<organism evidence="2 3">
    <name type="scientific">Mycobacterium syngnathidarum</name>
    <dbReference type="NCBI Taxonomy" id="1908205"/>
    <lineage>
        <taxon>Bacteria</taxon>
        <taxon>Bacillati</taxon>
        <taxon>Actinomycetota</taxon>
        <taxon>Actinomycetes</taxon>
        <taxon>Mycobacteriales</taxon>
        <taxon>Mycobacteriaceae</taxon>
        <taxon>Mycobacterium</taxon>
    </lineage>
</organism>
<dbReference type="RefSeq" id="WP_070946334.1">
    <property type="nucleotide sequence ID" value="NZ_MLCL01000024.1"/>
</dbReference>
<proteinExistence type="predicted"/>
<name>A0A1Q9WF70_9MYCO</name>
<gene>
    <name evidence="2" type="ORF">BKG61_22500</name>
</gene>
<accession>A0A1Q9WF70</accession>
<accession>A0A1S1JYQ7</accession>
<dbReference type="Proteomes" id="UP000179636">
    <property type="component" value="Unassembled WGS sequence"/>
</dbReference>
<reference evidence="2 3" key="1">
    <citation type="submission" date="2016-10" db="EMBL/GenBank/DDBJ databases">
        <title>Evaluation of Human, Animal and Environmental Mycobacterium chelonae Isolates by Core Genome Phylogenomic Analysis, Targeted Gene Comparison, and Anti-microbial Susceptibility Patterns: A Tale of Mistaken Identities.</title>
        <authorList>
            <person name="Fogelson S.B."/>
            <person name="Camus A.C."/>
            <person name="Lorenz W."/>
            <person name="Vasireddy R."/>
            <person name="Vasireddy S."/>
            <person name="Smith T."/>
            <person name="Brown-Elliott B.A."/>
            <person name="Wallace R.J.Jr."/>
            <person name="Hasan N.A."/>
            <person name="Reischl U."/>
            <person name="Sanchez S."/>
        </authorList>
    </citation>
    <scope>NUCLEOTIDE SEQUENCE [LARGE SCALE GENOMIC DNA]</scope>
    <source>
        <strain evidence="2 3">24999</strain>
    </source>
</reference>
<evidence type="ECO:0000256" key="1">
    <source>
        <dbReference type="SAM" id="MobiDB-lite"/>
    </source>
</evidence>
<keyword evidence="3" id="KW-1185">Reference proteome</keyword>
<dbReference type="AlphaFoldDB" id="A0A1Q9WF70"/>
<dbReference type="STRING" id="1908205.BKG60_07290"/>
<protein>
    <submittedName>
        <fullName evidence="2">Uncharacterized protein</fullName>
    </submittedName>
</protein>
<evidence type="ECO:0000313" key="2">
    <source>
        <dbReference type="EMBL" id="OHT93187.1"/>
    </source>
</evidence>
<dbReference type="EMBL" id="MLHV01000025">
    <property type="protein sequence ID" value="OHT93187.1"/>
    <property type="molecule type" value="Genomic_DNA"/>
</dbReference>
<sequence length="81" mass="9301">MIEPQAHEMDRRALLAELHSVSRTIPEAELTLSDITALLNITYAVLGRIEWRKQKVQQDPPRRPDGKPLLHVVIPSREAQR</sequence>